<feature type="chain" id="PRO_5022172068" evidence="7">
    <location>
        <begin position="22"/>
        <end position="442"/>
    </location>
</feature>
<evidence type="ECO:0000256" key="2">
    <source>
        <dbReference type="ARBA" id="ARBA00022692"/>
    </source>
</evidence>
<keyword evidence="9" id="KW-1185">Reference proteome</keyword>
<evidence type="ECO:0000313" key="9">
    <source>
        <dbReference type="Proteomes" id="UP000315783"/>
    </source>
</evidence>
<feature type="signal peptide" evidence="7">
    <location>
        <begin position="1"/>
        <end position="21"/>
    </location>
</feature>
<dbReference type="OrthoDB" id="4364105at2759"/>
<dbReference type="EMBL" id="SPUK01000014">
    <property type="protein sequence ID" value="TQV92699.1"/>
    <property type="molecule type" value="Genomic_DNA"/>
</dbReference>
<dbReference type="GO" id="GO:0016020">
    <property type="term" value="C:membrane"/>
    <property type="evidence" value="ECO:0007669"/>
    <property type="project" value="UniProtKB-SubCell"/>
</dbReference>
<feature type="compositionally biased region" description="Basic and acidic residues" evidence="5">
    <location>
        <begin position="405"/>
        <end position="421"/>
    </location>
</feature>
<organism evidence="8 9">
    <name type="scientific">Cordyceps javanica</name>
    <dbReference type="NCBI Taxonomy" id="43265"/>
    <lineage>
        <taxon>Eukaryota</taxon>
        <taxon>Fungi</taxon>
        <taxon>Dikarya</taxon>
        <taxon>Ascomycota</taxon>
        <taxon>Pezizomycotina</taxon>
        <taxon>Sordariomycetes</taxon>
        <taxon>Hypocreomycetidae</taxon>
        <taxon>Hypocreales</taxon>
        <taxon>Cordycipitaceae</taxon>
        <taxon>Cordyceps</taxon>
    </lineage>
</organism>
<feature type="compositionally biased region" description="Low complexity" evidence="5">
    <location>
        <begin position="424"/>
        <end position="436"/>
    </location>
</feature>
<evidence type="ECO:0000256" key="6">
    <source>
        <dbReference type="SAM" id="Phobius"/>
    </source>
</evidence>
<feature type="compositionally biased region" description="Basic and acidic residues" evidence="5">
    <location>
        <begin position="378"/>
        <end position="397"/>
    </location>
</feature>
<dbReference type="InterPro" id="IPR051694">
    <property type="entry name" value="Immunoregulatory_rcpt-like"/>
</dbReference>
<accession>A0A545UTA8</accession>
<evidence type="ECO:0000256" key="4">
    <source>
        <dbReference type="ARBA" id="ARBA00023136"/>
    </source>
</evidence>
<comment type="subcellular location">
    <subcellularLocation>
        <location evidence="1">Membrane</location>
        <topology evidence="1">Single-pass membrane protein</topology>
    </subcellularLocation>
</comment>
<gene>
    <name evidence="8" type="ORF">IF1G_08623</name>
</gene>
<evidence type="ECO:0000256" key="7">
    <source>
        <dbReference type="SAM" id="SignalP"/>
    </source>
</evidence>
<keyword evidence="4 6" id="KW-0472">Membrane</keyword>
<keyword evidence="3 6" id="KW-1133">Transmembrane helix</keyword>
<proteinExistence type="predicted"/>
<dbReference type="PANTHER" id="PTHR15549:SF30">
    <property type="entry name" value="MID2 DOMAIN-CONTAINING PROTEIN"/>
    <property type="match status" value="1"/>
</dbReference>
<reference evidence="8 9" key="1">
    <citation type="journal article" date="2019" name="Appl. Microbiol. Biotechnol.">
        <title>Genome sequence of Isaria javanica and comparative genome analysis insights into family S53 peptidase evolution in fungal entomopathogens.</title>
        <authorList>
            <person name="Lin R."/>
            <person name="Zhang X."/>
            <person name="Xin B."/>
            <person name="Zou M."/>
            <person name="Gao Y."/>
            <person name="Qin F."/>
            <person name="Hu Q."/>
            <person name="Xie B."/>
            <person name="Cheng X."/>
        </authorList>
    </citation>
    <scope>NUCLEOTIDE SEQUENCE [LARGE SCALE GENOMIC DNA]</scope>
    <source>
        <strain evidence="8 9">IJ1G</strain>
    </source>
</reference>
<comment type="caution">
    <text evidence="8">The sequence shown here is derived from an EMBL/GenBank/DDBJ whole genome shotgun (WGS) entry which is preliminary data.</text>
</comment>
<keyword evidence="7" id="KW-0732">Signal</keyword>
<sequence>MSTSISTTLVSLLTTAASSSTRPVVNGTSLSAGANATATSNATILFLPQLTTQFVPSSQCTPVPNWTPPTVPITLGDSQGNTTYSQLLLPVTDAQFSACQPSGWDNINSTYRLSFSKAACPSGYNYNQLSDLFNNQPNTETILTTAYCCPSGFSFSMFYNTDIISISGAYCMKTTTLASTTQTTTAATSTTTTTTSSTTTTVSNSATGSAAPAARNATASATVTRQPSVVTMFYPPWYIAWEKRDASELSPSPPTVSVQFPVKTWEPGTEIDPSLARKRTDPNALDKGMGQIIGIVVGCVVALFAIISAITIFMCMRSRRRERAAFEREEHQLQEQRLQRIGEYHRSRSPTDDEPLPVYVKSREQDKATVAGLAVPPYKERPSSDSSRHSHRQDHQHAHTAGGRNDLHEDTDGLALHDQHTLENTAQQSSTQTHTNTNRRRR</sequence>
<feature type="region of interest" description="Disordered" evidence="5">
    <location>
        <begin position="363"/>
        <end position="442"/>
    </location>
</feature>
<dbReference type="GO" id="GO:0071944">
    <property type="term" value="C:cell periphery"/>
    <property type="evidence" value="ECO:0007669"/>
    <property type="project" value="UniProtKB-ARBA"/>
</dbReference>
<dbReference type="AlphaFoldDB" id="A0A545UTA8"/>
<evidence type="ECO:0000256" key="1">
    <source>
        <dbReference type="ARBA" id="ARBA00004167"/>
    </source>
</evidence>
<feature type="region of interest" description="Disordered" evidence="5">
    <location>
        <begin position="182"/>
        <end position="219"/>
    </location>
</feature>
<evidence type="ECO:0000313" key="8">
    <source>
        <dbReference type="EMBL" id="TQV92699.1"/>
    </source>
</evidence>
<dbReference type="PANTHER" id="PTHR15549">
    <property type="entry name" value="PAIRED IMMUNOGLOBULIN-LIKE TYPE 2 RECEPTOR"/>
    <property type="match status" value="1"/>
</dbReference>
<protein>
    <submittedName>
        <fullName evidence="8">Uncharacterized protein</fullName>
    </submittedName>
</protein>
<evidence type="ECO:0000256" key="3">
    <source>
        <dbReference type="ARBA" id="ARBA00022989"/>
    </source>
</evidence>
<name>A0A545UTA8_9HYPO</name>
<evidence type="ECO:0000256" key="5">
    <source>
        <dbReference type="SAM" id="MobiDB-lite"/>
    </source>
</evidence>
<dbReference type="Proteomes" id="UP000315783">
    <property type="component" value="Unassembled WGS sequence"/>
</dbReference>
<keyword evidence="2 6" id="KW-0812">Transmembrane</keyword>
<feature type="transmembrane region" description="Helical" evidence="6">
    <location>
        <begin position="292"/>
        <end position="316"/>
    </location>
</feature>